<dbReference type="Pfam" id="PF12796">
    <property type="entry name" value="Ank_2"/>
    <property type="match status" value="3"/>
</dbReference>
<protein>
    <recommendedName>
        <fullName evidence="14">Ion transport domain-containing protein</fullName>
    </recommendedName>
</protein>
<sequence length="1018" mass="115517">MDNAPNIPVHNNGPATVSSAEEISSCVQVNIYNDDHRKAGFSEYCLKAWLRRLPGFRRSRRTKISDPGGELQIMLPNTDRMASGDVCLLTESPYRILRVSVLEIFAKYKSQFDVNLGGQHGRTALHIAAIYDYDQCARVLMAELDAECKHPCNNGYYPIHEAAKNASSKTMEVFLQFSESKGCPREQMISLYDNEGNVPLHSAVHSGDIKAVELCLKSGAKISTQQHDFSTPVHLACAQGGLEMVKLMFTMQPNEKESCLTSCDVQKMTPIHCAAMFDHREIVKYLVEEGSDINPLDKERRSPLLLAASRGAWRTLYTLIQLGADVELKDINTRNVLHLVVMNGGRLEEFAEQCKDHCEKSLATLLNEKDNTGCSPLHYASREGHIRSLKNLIRFGACINPKNEKSESPLHFAARYGRYQTACQLLDSEKGTFIINESDGDGLTPLHIASREGHTRVVQLLLNRGALLHRDHNGRNPLHLAAMGGYTQTIGLLHSVHSHMLDQLDKDLNSPLHLATMENRPNSIALLLSMGCRLSYNALDMSAIDYAIYYKFPDAALAMVTHEERAHEVMALRSDRHPCVTLALIAYMPKVFEAVQDKCIIKANCKKDSKKFFIKYSFETLNPKIQYDDQNKNQDSFINSPLPALNIEYSFKYYQHSKLDIASLRQAKNDPKFRPEPLNVINAMVAHGRVELLAHPLSQKYLEMKWNSYGKYFHLANLLFYCIFLAFVTTYGYLLMKNVPKPKKETDVLNDTAQLDNIITQNKNITTLGSNFEMVSLYTSMVGIISYNGICFIGELYNMKQQKWHYLIDPSNFVSWILYVSSTLMVCPSIANDQDLQFSAAAITMFLSWFELLLLLQRFDQIGIYVVMFLEILQTLIKVLMVFSILIIAFGLSFYVLLSKGHHLSFTSIPMSLMRTFAMMLGEIDFVGTYIHPYYKSEADVFLPFPLMTFNMLGLFMVFMPILLMNLLIGLAVGDIESVRRNAQLKRLAMQLVLIWYWKVVKITYPYSLRNRSDVFVT</sequence>
<keyword evidence="5" id="KW-0677">Repeat</keyword>
<dbReference type="GO" id="GO:0034703">
    <property type="term" value="C:cation channel complex"/>
    <property type="evidence" value="ECO:0007669"/>
    <property type="project" value="UniProtKB-ARBA"/>
</dbReference>
<feature type="transmembrane region" description="Helical" evidence="13">
    <location>
        <begin position="955"/>
        <end position="976"/>
    </location>
</feature>
<feature type="repeat" description="ANK" evidence="12">
    <location>
        <begin position="441"/>
        <end position="473"/>
    </location>
</feature>
<keyword evidence="6 13" id="KW-1133">Transmembrane helix</keyword>
<evidence type="ECO:0000256" key="5">
    <source>
        <dbReference type="ARBA" id="ARBA00022737"/>
    </source>
</evidence>
<dbReference type="Pfam" id="PF00520">
    <property type="entry name" value="Ion_trans"/>
    <property type="match status" value="1"/>
</dbReference>
<evidence type="ECO:0000256" key="8">
    <source>
        <dbReference type="ARBA" id="ARBA00023065"/>
    </source>
</evidence>
<evidence type="ECO:0000256" key="3">
    <source>
        <dbReference type="ARBA" id="ARBA00022606"/>
    </source>
</evidence>
<evidence type="ECO:0000256" key="9">
    <source>
        <dbReference type="ARBA" id="ARBA00023136"/>
    </source>
</evidence>
<keyword evidence="16" id="KW-1185">Reference proteome</keyword>
<evidence type="ECO:0000256" key="1">
    <source>
        <dbReference type="ARBA" id="ARBA00004141"/>
    </source>
</evidence>
<dbReference type="Gene3D" id="1.25.40.20">
    <property type="entry name" value="Ankyrin repeat-containing domain"/>
    <property type="match status" value="3"/>
</dbReference>
<dbReference type="AlphaFoldDB" id="A0A5E4PJT6"/>
<feature type="repeat" description="ANK" evidence="12">
    <location>
        <begin position="372"/>
        <end position="404"/>
    </location>
</feature>
<keyword evidence="11" id="KW-0407">Ion channel</keyword>
<comment type="subcellular location">
    <subcellularLocation>
        <location evidence="1">Membrane</location>
        <topology evidence="1">Multi-pass membrane protein</topology>
    </subcellularLocation>
</comment>
<dbReference type="GO" id="GO:0005216">
    <property type="term" value="F:monoatomic ion channel activity"/>
    <property type="evidence" value="ECO:0007669"/>
    <property type="project" value="InterPro"/>
</dbReference>
<evidence type="ECO:0000256" key="10">
    <source>
        <dbReference type="ARBA" id="ARBA00023180"/>
    </source>
</evidence>
<feature type="repeat" description="ANK" evidence="12">
    <location>
        <begin position="299"/>
        <end position="331"/>
    </location>
</feature>
<dbReference type="PROSITE" id="PS50297">
    <property type="entry name" value="ANK_REP_REGION"/>
    <property type="match status" value="5"/>
</dbReference>
<organism evidence="15 16">
    <name type="scientific">Leptidea sinapis</name>
    <dbReference type="NCBI Taxonomy" id="189913"/>
    <lineage>
        <taxon>Eukaryota</taxon>
        <taxon>Metazoa</taxon>
        <taxon>Ecdysozoa</taxon>
        <taxon>Arthropoda</taxon>
        <taxon>Hexapoda</taxon>
        <taxon>Insecta</taxon>
        <taxon>Pterygota</taxon>
        <taxon>Neoptera</taxon>
        <taxon>Endopterygota</taxon>
        <taxon>Lepidoptera</taxon>
        <taxon>Glossata</taxon>
        <taxon>Ditrysia</taxon>
        <taxon>Papilionoidea</taxon>
        <taxon>Pieridae</taxon>
        <taxon>Dismorphiinae</taxon>
        <taxon>Leptidea</taxon>
    </lineage>
</organism>
<keyword evidence="3" id="KW-0716">Sensory transduction</keyword>
<gene>
    <name evidence="15" type="ORF">LSINAPIS_LOCUS7</name>
</gene>
<feature type="domain" description="Ion transport" evidence="14">
    <location>
        <begin position="720"/>
        <end position="983"/>
    </location>
</feature>
<dbReference type="SMART" id="SM00248">
    <property type="entry name" value="ANK"/>
    <property type="match status" value="11"/>
</dbReference>
<dbReference type="PANTHER" id="PTHR47143:SF1">
    <property type="entry name" value="ION_TRANS DOMAIN-CONTAINING PROTEIN"/>
    <property type="match status" value="1"/>
</dbReference>
<dbReference type="PROSITE" id="PS50088">
    <property type="entry name" value="ANK_REPEAT"/>
    <property type="match status" value="5"/>
</dbReference>
<evidence type="ECO:0000256" key="4">
    <source>
        <dbReference type="ARBA" id="ARBA00022692"/>
    </source>
</evidence>
<feature type="repeat" description="ANK" evidence="12">
    <location>
        <begin position="266"/>
        <end position="298"/>
    </location>
</feature>
<evidence type="ECO:0000256" key="12">
    <source>
        <dbReference type="PROSITE-ProRule" id="PRU00023"/>
    </source>
</evidence>
<dbReference type="PANTHER" id="PTHR47143">
    <property type="entry name" value="TRANSIENT RECEPTOR POTENTIAL CATION CHANNEL PROTEIN PAINLESS"/>
    <property type="match status" value="1"/>
</dbReference>
<keyword evidence="7 12" id="KW-0040">ANK repeat</keyword>
<dbReference type="InterPro" id="IPR052076">
    <property type="entry name" value="TRP_cation_channel"/>
</dbReference>
<proteinExistence type="predicted"/>
<evidence type="ECO:0000256" key="11">
    <source>
        <dbReference type="ARBA" id="ARBA00023303"/>
    </source>
</evidence>
<evidence type="ECO:0000313" key="15">
    <source>
        <dbReference type="EMBL" id="VVC86120.1"/>
    </source>
</evidence>
<keyword evidence="4 13" id="KW-0812">Transmembrane</keyword>
<keyword evidence="9 13" id="KW-0472">Membrane</keyword>
<keyword evidence="2" id="KW-0813">Transport</keyword>
<evidence type="ECO:0000256" key="2">
    <source>
        <dbReference type="ARBA" id="ARBA00022448"/>
    </source>
</evidence>
<keyword evidence="8" id="KW-0406">Ion transport</keyword>
<dbReference type="EMBL" id="FZQP02000002">
    <property type="protein sequence ID" value="VVC86120.1"/>
    <property type="molecule type" value="Genomic_DNA"/>
</dbReference>
<dbReference type="Proteomes" id="UP000324832">
    <property type="component" value="Unassembled WGS sequence"/>
</dbReference>
<reference evidence="15 16" key="1">
    <citation type="submission" date="2017-07" db="EMBL/GenBank/DDBJ databases">
        <authorList>
            <person name="Talla V."/>
            <person name="Backstrom N."/>
        </authorList>
    </citation>
    <scope>NUCLEOTIDE SEQUENCE [LARGE SCALE GENOMIC DNA]</scope>
</reference>
<feature type="transmembrane region" description="Helical" evidence="13">
    <location>
        <begin position="838"/>
        <end position="856"/>
    </location>
</feature>
<feature type="transmembrane region" description="Helical" evidence="13">
    <location>
        <begin position="712"/>
        <end position="734"/>
    </location>
</feature>
<evidence type="ECO:0000256" key="13">
    <source>
        <dbReference type="SAM" id="Phobius"/>
    </source>
</evidence>
<evidence type="ECO:0000256" key="6">
    <source>
        <dbReference type="ARBA" id="ARBA00022989"/>
    </source>
</evidence>
<evidence type="ECO:0000259" key="14">
    <source>
        <dbReference type="Pfam" id="PF00520"/>
    </source>
</evidence>
<keyword evidence="10" id="KW-0325">Glycoprotein</keyword>
<evidence type="ECO:0000256" key="7">
    <source>
        <dbReference type="ARBA" id="ARBA00023043"/>
    </source>
</evidence>
<evidence type="ECO:0000313" key="16">
    <source>
        <dbReference type="Proteomes" id="UP000324832"/>
    </source>
</evidence>
<dbReference type="Pfam" id="PF00023">
    <property type="entry name" value="Ank"/>
    <property type="match status" value="1"/>
</dbReference>
<dbReference type="SUPFAM" id="SSF48403">
    <property type="entry name" value="Ankyrin repeat"/>
    <property type="match status" value="2"/>
</dbReference>
<dbReference type="InterPro" id="IPR036770">
    <property type="entry name" value="Ankyrin_rpt-contain_sf"/>
</dbReference>
<dbReference type="InterPro" id="IPR002110">
    <property type="entry name" value="Ankyrin_rpt"/>
</dbReference>
<feature type="transmembrane region" description="Helical" evidence="13">
    <location>
        <begin position="876"/>
        <end position="897"/>
    </location>
</feature>
<feature type="transmembrane region" description="Helical" evidence="13">
    <location>
        <begin position="775"/>
        <end position="797"/>
    </location>
</feature>
<dbReference type="InterPro" id="IPR005821">
    <property type="entry name" value="Ion_trans_dom"/>
</dbReference>
<name>A0A5E4PJT6_9NEOP</name>
<accession>A0A5E4PJT6</accession>
<feature type="repeat" description="ANK" evidence="12">
    <location>
        <begin position="195"/>
        <end position="227"/>
    </location>
</feature>